<feature type="region of interest" description="Disordered" evidence="1">
    <location>
        <begin position="383"/>
        <end position="428"/>
    </location>
</feature>
<name>E9H935_DAPPU</name>
<organism evidence="2 3">
    <name type="scientific">Daphnia pulex</name>
    <name type="common">Water flea</name>
    <dbReference type="NCBI Taxonomy" id="6669"/>
    <lineage>
        <taxon>Eukaryota</taxon>
        <taxon>Metazoa</taxon>
        <taxon>Ecdysozoa</taxon>
        <taxon>Arthropoda</taxon>
        <taxon>Crustacea</taxon>
        <taxon>Branchiopoda</taxon>
        <taxon>Diplostraca</taxon>
        <taxon>Cladocera</taxon>
        <taxon>Anomopoda</taxon>
        <taxon>Daphniidae</taxon>
        <taxon>Daphnia</taxon>
    </lineage>
</organism>
<feature type="compositionally biased region" description="Basic residues" evidence="1">
    <location>
        <begin position="399"/>
        <end position="410"/>
    </location>
</feature>
<sequence length="428" mass="47857">MCSVWVSKRSVTTDFFGWFQQSESKWPIAATEEVCRAMKEFRKCGNNSMNPAGPHKFTFDRYPFVQPAWFRTVEDTIMNFKIEEVALETECDNCTINSPLGTLPGNLNGSSTLNLITLIWDNSYKENKDCELKLVRKGNGLLYKTSNPKVRRLHDRTSQTDYLINTTMLSYCGRDQLQSVMGMDKILIAINRTFSTETFEINESAVGPEAEAGYNSTTATELSVIVSAQYNGWLAAAHINLPRCSKLIANGVQASVLQCREYNVTFETQITKCGPQPRMGITHHAEDNSRDLLTSNVLIHHSDAPHVDFVAKVGGWLKNFGAVSGFGMISVIAIRFCGVSSFLLKIFPIMSKLLNISCFKRAPPAIAAAPSRPPVIILPRADTYSSQSTASEQSAAPPRQKRPRQPRQQRPRLTPEDEAFLPRRPRPL</sequence>
<accession>E9H935</accession>
<feature type="compositionally biased region" description="Low complexity" evidence="1">
    <location>
        <begin position="385"/>
        <end position="398"/>
    </location>
</feature>
<evidence type="ECO:0000313" key="2">
    <source>
        <dbReference type="EMBL" id="EFX71765.1"/>
    </source>
</evidence>
<evidence type="ECO:0000256" key="1">
    <source>
        <dbReference type="SAM" id="MobiDB-lite"/>
    </source>
</evidence>
<dbReference type="KEGG" id="dpx:DAPPUDRAFT_111411"/>
<protein>
    <submittedName>
        <fullName evidence="2">Uncharacterized protein</fullName>
    </submittedName>
</protein>
<dbReference type="InParanoid" id="E9H935"/>
<evidence type="ECO:0000313" key="3">
    <source>
        <dbReference type="Proteomes" id="UP000000305"/>
    </source>
</evidence>
<dbReference type="HOGENOM" id="CLU_052727_0_0_1"/>
<dbReference type="AlphaFoldDB" id="E9H935"/>
<dbReference type="OrthoDB" id="6388921at2759"/>
<dbReference type="Proteomes" id="UP000000305">
    <property type="component" value="Unassembled WGS sequence"/>
</dbReference>
<keyword evidence="3" id="KW-1185">Reference proteome</keyword>
<proteinExistence type="predicted"/>
<gene>
    <name evidence="2" type="ORF">DAPPUDRAFT_111411</name>
</gene>
<dbReference type="PhylomeDB" id="E9H935"/>
<dbReference type="EMBL" id="GL732607">
    <property type="protein sequence ID" value="EFX71765.1"/>
    <property type="molecule type" value="Genomic_DNA"/>
</dbReference>
<reference evidence="2 3" key="1">
    <citation type="journal article" date="2011" name="Science">
        <title>The ecoresponsive genome of Daphnia pulex.</title>
        <authorList>
            <person name="Colbourne J.K."/>
            <person name="Pfrender M.E."/>
            <person name="Gilbert D."/>
            <person name="Thomas W.K."/>
            <person name="Tucker A."/>
            <person name="Oakley T.H."/>
            <person name="Tokishita S."/>
            <person name="Aerts A."/>
            <person name="Arnold G.J."/>
            <person name="Basu M.K."/>
            <person name="Bauer D.J."/>
            <person name="Caceres C.E."/>
            <person name="Carmel L."/>
            <person name="Casola C."/>
            <person name="Choi J.H."/>
            <person name="Detter J.C."/>
            <person name="Dong Q."/>
            <person name="Dusheyko S."/>
            <person name="Eads B.D."/>
            <person name="Frohlich T."/>
            <person name="Geiler-Samerotte K.A."/>
            <person name="Gerlach D."/>
            <person name="Hatcher P."/>
            <person name="Jogdeo S."/>
            <person name="Krijgsveld J."/>
            <person name="Kriventseva E.V."/>
            <person name="Kultz D."/>
            <person name="Laforsch C."/>
            <person name="Lindquist E."/>
            <person name="Lopez J."/>
            <person name="Manak J.R."/>
            <person name="Muller J."/>
            <person name="Pangilinan J."/>
            <person name="Patwardhan R.P."/>
            <person name="Pitluck S."/>
            <person name="Pritham E.J."/>
            <person name="Rechtsteiner A."/>
            <person name="Rho M."/>
            <person name="Rogozin I.B."/>
            <person name="Sakarya O."/>
            <person name="Salamov A."/>
            <person name="Schaack S."/>
            <person name="Shapiro H."/>
            <person name="Shiga Y."/>
            <person name="Skalitzky C."/>
            <person name="Smith Z."/>
            <person name="Souvorov A."/>
            <person name="Sung W."/>
            <person name="Tang Z."/>
            <person name="Tsuchiya D."/>
            <person name="Tu H."/>
            <person name="Vos H."/>
            <person name="Wang M."/>
            <person name="Wolf Y.I."/>
            <person name="Yamagata H."/>
            <person name="Yamada T."/>
            <person name="Ye Y."/>
            <person name="Shaw J.R."/>
            <person name="Andrews J."/>
            <person name="Crease T.J."/>
            <person name="Tang H."/>
            <person name="Lucas S.M."/>
            <person name="Robertson H.M."/>
            <person name="Bork P."/>
            <person name="Koonin E.V."/>
            <person name="Zdobnov E.M."/>
            <person name="Grigoriev I.V."/>
            <person name="Lynch M."/>
            <person name="Boore J.L."/>
        </authorList>
    </citation>
    <scope>NUCLEOTIDE SEQUENCE [LARGE SCALE GENOMIC DNA]</scope>
</reference>